<dbReference type="EMBL" id="MZ605293">
    <property type="protein sequence ID" value="QYW06595.1"/>
    <property type="molecule type" value="Genomic_DNA"/>
</dbReference>
<evidence type="ECO:0000313" key="1">
    <source>
        <dbReference type="EMBL" id="QYW06595.1"/>
    </source>
</evidence>
<proteinExistence type="predicted"/>
<reference evidence="1" key="1">
    <citation type="submission" date="2021-07" db="EMBL/GenBank/DDBJ databases">
        <title>Complete genome sequence and phylogenomic analysis of the two lytic bacteriophage isolated from terrestrial biotopes of Antarctica.</title>
        <authorList>
            <person name="Holovan V."/>
            <person name="Rabalski L."/>
            <person name="Zlatohurska M."/>
            <person name="Andriichuk O."/>
            <person name="Budzanivska I."/>
            <person name="Shevchenko O."/>
            <person name="Gupalo A."/>
        </authorList>
    </citation>
    <scope>NUCLEOTIDE SEQUENCE</scope>
</reference>
<accession>A0A975UY41</accession>
<evidence type="ECO:0000313" key="2">
    <source>
        <dbReference type="Proteomes" id="UP001058093"/>
    </source>
</evidence>
<dbReference type="Proteomes" id="UP001058093">
    <property type="component" value="Segment"/>
</dbReference>
<gene>
    <name evidence="1" type="ORF">uav_064</name>
</gene>
<name>A0A975UY41_9CAUD</name>
<organism evidence="1 2">
    <name type="scientific">Pseudomonas phage UAVern</name>
    <dbReference type="NCBI Taxonomy" id="2856997"/>
    <lineage>
        <taxon>Viruses</taxon>
        <taxon>Duplodnaviria</taxon>
        <taxon>Heunggongvirae</taxon>
        <taxon>Uroviricota</taxon>
        <taxon>Caudoviricetes</taxon>
        <taxon>Vandenendeviridae</taxon>
        <taxon>Gorskivirinae</taxon>
        <taxon>Uavernvirus</taxon>
        <taxon>Uavernvirus uavern</taxon>
    </lineage>
</organism>
<protein>
    <submittedName>
        <fullName evidence="1">Uncharacterized protein</fullName>
    </submittedName>
</protein>
<sequence>MAKQLKIGDKVKIKRSSEYFGKSATHNPANVVGEVIALSTSGHDLNIRVEWPGEHRNSYNREDLKLAKAKAPKPQEDLLAEIVYKDMCDDALEVDTEMRSCVYIAKGTVDSDGDFDRDGSSVELQKDAVKKLRKQLKAWLDKHHGAA</sequence>
<keyword evidence="2" id="KW-1185">Reference proteome</keyword>